<dbReference type="RefSeq" id="XP_062632759.1">
    <property type="nucleotide sequence ID" value="XM_062785060.1"/>
</dbReference>
<reference evidence="13" key="1">
    <citation type="journal article" date="2023" name="Mol. Phylogenet. Evol.">
        <title>Genome-scale phylogeny and comparative genomics of the fungal order Sordariales.</title>
        <authorList>
            <person name="Hensen N."/>
            <person name="Bonometti L."/>
            <person name="Westerberg I."/>
            <person name="Brannstrom I.O."/>
            <person name="Guillou S."/>
            <person name="Cros-Aarteil S."/>
            <person name="Calhoun S."/>
            <person name="Haridas S."/>
            <person name="Kuo A."/>
            <person name="Mondo S."/>
            <person name="Pangilinan J."/>
            <person name="Riley R."/>
            <person name="LaButti K."/>
            <person name="Andreopoulos B."/>
            <person name="Lipzen A."/>
            <person name="Chen C."/>
            <person name="Yan M."/>
            <person name="Daum C."/>
            <person name="Ng V."/>
            <person name="Clum A."/>
            <person name="Steindorff A."/>
            <person name="Ohm R.A."/>
            <person name="Martin F."/>
            <person name="Silar P."/>
            <person name="Natvig D.O."/>
            <person name="Lalanne C."/>
            <person name="Gautier V."/>
            <person name="Ament-Velasquez S.L."/>
            <person name="Kruys A."/>
            <person name="Hutchinson M.I."/>
            <person name="Powell A.J."/>
            <person name="Barry K."/>
            <person name="Miller A.N."/>
            <person name="Grigoriev I.V."/>
            <person name="Debuchy R."/>
            <person name="Gladieux P."/>
            <person name="Hiltunen Thoren M."/>
            <person name="Johannesson H."/>
        </authorList>
    </citation>
    <scope>NUCLEOTIDE SEQUENCE</scope>
    <source>
        <strain evidence="13">CBS 141.50</strain>
    </source>
</reference>
<evidence type="ECO:0000256" key="5">
    <source>
        <dbReference type="ARBA" id="ARBA00025764"/>
    </source>
</evidence>
<dbReference type="InterPro" id="IPR011146">
    <property type="entry name" value="HIT-like"/>
</dbReference>
<evidence type="ECO:0000256" key="7">
    <source>
        <dbReference type="ARBA" id="ARBA00074222"/>
    </source>
</evidence>
<dbReference type="InterPro" id="IPR001310">
    <property type="entry name" value="Histidine_triad_HIT"/>
</dbReference>
<feature type="active site" description="Tele-AMP-histidine intermediate" evidence="9">
    <location>
        <position position="99"/>
    </location>
</feature>
<dbReference type="AlphaFoldDB" id="A0AAN6ZIS4"/>
<evidence type="ECO:0000259" key="12">
    <source>
        <dbReference type="PROSITE" id="PS51084"/>
    </source>
</evidence>
<comment type="similarity">
    <text evidence="5">Belongs to the HINT family.</text>
</comment>
<protein>
    <recommendedName>
        <fullName evidence="7">Adenosine 5'-monophosphoramidase HNT1</fullName>
    </recommendedName>
    <alternativeName>
        <fullName evidence="8">Histidine triad nucleotide-binding protein HNT1</fullName>
    </alternativeName>
</protein>
<feature type="short sequence motif" description="Histidine triad motif" evidence="10 11">
    <location>
        <begin position="97"/>
        <end position="101"/>
    </location>
</feature>
<dbReference type="Proteomes" id="UP001302676">
    <property type="component" value="Unassembled WGS sequence"/>
</dbReference>
<dbReference type="Gene3D" id="3.30.428.10">
    <property type="entry name" value="HIT-like"/>
    <property type="match status" value="1"/>
</dbReference>
<dbReference type="InterPro" id="IPR039384">
    <property type="entry name" value="HINT"/>
</dbReference>
<evidence type="ECO:0000256" key="10">
    <source>
        <dbReference type="PIRSR" id="PIRSR601310-3"/>
    </source>
</evidence>
<evidence type="ECO:0000256" key="6">
    <source>
        <dbReference type="ARBA" id="ARBA00052319"/>
    </source>
</evidence>
<evidence type="ECO:0000313" key="13">
    <source>
        <dbReference type="EMBL" id="KAK4139388.1"/>
    </source>
</evidence>
<dbReference type="PANTHER" id="PTHR46648">
    <property type="entry name" value="HIT FAMILY PROTEIN 1"/>
    <property type="match status" value="1"/>
</dbReference>
<keyword evidence="14" id="KW-1185">Reference proteome</keyword>
<dbReference type="PROSITE" id="PS00892">
    <property type="entry name" value="HIT_1"/>
    <property type="match status" value="1"/>
</dbReference>
<evidence type="ECO:0000256" key="4">
    <source>
        <dbReference type="ARBA" id="ARBA00022842"/>
    </source>
</evidence>
<evidence type="ECO:0000256" key="2">
    <source>
        <dbReference type="ARBA" id="ARBA00022741"/>
    </source>
</evidence>
<reference evidence="13" key="2">
    <citation type="submission" date="2023-05" db="EMBL/GenBank/DDBJ databases">
        <authorList>
            <consortium name="Lawrence Berkeley National Laboratory"/>
            <person name="Steindorff A."/>
            <person name="Hensen N."/>
            <person name="Bonometti L."/>
            <person name="Westerberg I."/>
            <person name="Brannstrom I.O."/>
            <person name="Guillou S."/>
            <person name="Cros-Aarteil S."/>
            <person name="Calhoun S."/>
            <person name="Haridas S."/>
            <person name="Kuo A."/>
            <person name="Mondo S."/>
            <person name="Pangilinan J."/>
            <person name="Riley R."/>
            <person name="Labutti K."/>
            <person name="Andreopoulos B."/>
            <person name="Lipzen A."/>
            <person name="Chen C."/>
            <person name="Yanf M."/>
            <person name="Daum C."/>
            <person name="Ng V."/>
            <person name="Clum A."/>
            <person name="Ohm R."/>
            <person name="Martin F."/>
            <person name="Silar P."/>
            <person name="Natvig D."/>
            <person name="Lalanne C."/>
            <person name="Gautier V."/>
            <person name="Ament-Velasquez S.L."/>
            <person name="Kruys A."/>
            <person name="Hutchinson M.I."/>
            <person name="Powell A.J."/>
            <person name="Barry K."/>
            <person name="Miller A.N."/>
            <person name="Grigoriev I.V."/>
            <person name="Debuchy R."/>
            <person name="Gladieux P."/>
            <person name="Thoren M.H."/>
            <person name="Johannesson H."/>
        </authorList>
    </citation>
    <scope>NUCLEOTIDE SEQUENCE</scope>
    <source>
        <strain evidence="13">CBS 141.50</strain>
    </source>
</reference>
<dbReference type="PRINTS" id="PR00332">
    <property type="entry name" value="HISTRIAD"/>
</dbReference>
<dbReference type="EMBL" id="MU853666">
    <property type="protein sequence ID" value="KAK4139388.1"/>
    <property type="molecule type" value="Genomic_DNA"/>
</dbReference>
<dbReference type="Pfam" id="PF01230">
    <property type="entry name" value="HIT"/>
    <property type="match status" value="1"/>
</dbReference>
<proteinExistence type="inferred from homology"/>
<dbReference type="GO" id="GO:0009117">
    <property type="term" value="P:nucleotide metabolic process"/>
    <property type="evidence" value="ECO:0007669"/>
    <property type="project" value="TreeGrafter"/>
</dbReference>
<comment type="caution">
    <text evidence="13">The sequence shown here is derived from an EMBL/GenBank/DDBJ whole genome shotgun (WGS) entry which is preliminary data.</text>
</comment>
<dbReference type="GO" id="GO:0016787">
    <property type="term" value="F:hydrolase activity"/>
    <property type="evidence" value="ECO:0007669"/>
    <property type="project" value="UniProtKB-KW"/>
</dbReference>
<name>A0AAN6ZIS4_9PEZI</name>
<dbReference type="PROSITE" id="PS51084">
    <property type="entry name" value="HIT_2"/>
    <property type="match status" value="1"/>
</dbReference>
<gene>
    <name evidence="13" type="ORF">C8A04DRAFT_40772</name>
</gene>
<sequence>MAGKMAACIFCKIIKGEIPSFKLVETDKTLAFLDINPLSRGHALIIPKFHGAKLADIPDEHLADILPIAKKLVKATGAEEYNILQNNGRGAHQLVDHVHFHVIPKPNEKEGLGISWPQQPTDMDKLKALFEDLKSKV</sequence>
<dbReference type="InterPro" id="IPR019808">
    <property type="entry name" value="Histidine_triad_CS"/>
</dbReference>
<comment type="cofactor">
    <cofactor evidence="1">
        <name>Mg(2+)</name>
        <dbReference type="ChEBI" id="CHEBI:18420"/>
    </cofactor>
</comment>
<dbReference type="SUPFAM" id="SSF54197">
    <property type="entry name" value="HIT-like"/>
    <property type="match status" value="1"/>
</dbReference>
<comment type="catalytic activity">
    <reaction evidence="6">
        <text>adenosine 5'-phosphoramidate + H2O = NH4(+) + AMP</text>
        <dbReference type="Rhea" id="RHEA:67916"/>
        <dbReference type="ChEBI" id="CHEBI:15377"/>
        <dbReference type="ChEBI" id="CHEBI:28938"/>
        <dbReference type="ChEBI" id="CHEBI:57890"/>
        <dbReference type="ChEBI" id="CHEBI:456215"/>
    </reaction>
    <physiologicalReaction direction="left-to-right" evidence="6">
        <dbReference type="Rhea" id="RHEA:67917"/>
    </physiologicalReaction>
</comment>
<evidence type="ECO:0000256" key="3">
    <source>
        <dbReference type="ARBA" id="ARBA00022801"/>
    </source>
</evidence>
<keyword evidence="3" id="KW-0378">Hydrolase</keyword>
<evidence type="ECO:0000313" key="14">
    <source>
        <dbReference type="Proteomes" id="UP001302676"/>
    </source>
</evidence>
<dbReference type="GeneID" id="87821673"/>
<keyword evidence="2" id="KW-0547">Nucleotide-binding</keyword>
<evidence type="ECO:0000256" key="1">
    <source>
        <dbReference type="ARBA" id="ARBA00001946"/>
    </source>
</evidence>
<dbReference type="PANTHER" id="PTHR46648:SF1">
    <property type="entry name" value="ADENOSINE 5'-MONOPHOSPHORAMIDASE HNT1"/>
    <property type="match status" value="1"/>
</dbReference>
<organism evidence="13 14">
    <name type="scientific">Dichotomopilus funicola</name>
    <dbReference type="NCBI Taxonomy" id="1934379"/>
    <lineage>
        <taxon>Eukaryota</taxon>
        <taxon>Fungi</taxon>
        <taxon>Dikarya</taxon>
        <taxon>Ascomycota</taxon>
        <taxon>Pezizomycotina</taxon>
        <taxon>Sordariomycetes</taxon>
        <taxon>Sordariomycetidae</taxon>
        <taxon>Sordariales</taxon>
        <taxon>Chaetomiaceae</taxon>
        <taxon>Dichotomopilus</taxon>
    </lineage>
</organism>
<evidence type="ECO:0000256" key="11">
    <source>
        <dbReference type="PROSITE-ProRule" id="PRU00464"/>
    </source>
</evidence>
<dbReference type="InterPro" id="IPR036265">
    <property type="entry name" value="HIT-like_sf"/>
</dbReference>
<feature type="domain" description="HIT" evidence="12">
    <location>
        <begin position="9"/>
        <end position="112"/>
    </location>
</feature>
<keyword evidence="4" id="KW-0460">Magnesium</keyword>
<dbReference type="CDD" id="cd01277">
    <property type="entry name" value="HINT_subgroup"/>
    <property type="match status" value="1"/>
</dbReference>
<dbReference type="GO" id="GO:0000166">
    <property type="term" value="F:nucleotide binding"/>
    <property type="evidence" value="ECO:0007669"/>
    <property type="project" value="UniProtKB-KW"/>
</dbReference>
<dbReference type="FunFam" id="3.30.428.10:FF:000013">
    <property type="entry name" value="Hit family protein 1"/>
    <property type="match status" value="1"/>
</dbReference>
<evidence type="ECO:0000256" key="8">
    <source>
        <dbReference type="ARBA" id="ARBA00076050"/>
    </source>
</evidence>
<evidence type="ECO:0000256" key="9">
    <source>
        <dbReference type="PIRSR" id="PIRSR601310-1"/>
    </source>
</evidence>
<accession>A0AAN6ZIS4</accession>